<dbReference type="PANTHER" id="PTHR30595">
    <property type="entry name" value="GLPR-RELATED TRANSCRIPTIONAL REPRESSOR"/>
    <property type="match status" value="1"/>
</dbReference>
<evidence type="ECO:0000313" key="3">
    <source>
        <dbReference type="Proteomes" id="UP001324270"/>
    </source>
</evidence>
<comment type="caution">
    <text evidence="2">The sequence shown here is derived from an EMBL/GenBank/DDBJ whole genome shotgun (WGS) entry which is preliminary data.</text>
</comment>
<evidence type="ECO:0000259" key="1">
    <source>
        <dbReference type="Pfam" id="PF04326"/>
    </source>
</evidence>
<sequence length="555" mass="64727">MENQELIKLVDDLLREGRELSWLEFKEGDVTDNQRLGRYISALSNAANLAHRPYGYLIFGVKDSSLEVVGTNFSYINRKEKGSDLDFYIRHNLSPSIYFEHFVCDYQGKKLEIFRVPKASNTPVEFEKTAWIRISSSLTELKKYPDHYRKILLSHTDWSAEIVEEATIDDLEKEAIQKARQLYKEKNSNKPFYDEIDSWTDTTFLDRLNVTIEGKITNTALILLGKASAAHFISPKVAQITWKLDTEEKAYEHFGMPLFLTVNSVLERIRNIPYRFFPDNQLISVEVPKYDNKVILEALNNCIAHQDYFLNSRIIVTEKINKLIFENAGEFFEGKAEDYFLGNKTPKHYRNKFLVNAMVNLNMIDSVGYGIYKMLLSQKKRYFPLPDHSKSTDKEVVLEIYGHYIDENYSKKLIEQGDLLELTDVILIDKVQKNQPISDNAIKRLKQKHLIEGRKPQFYISEEIATILDEKAEYTLNKGLDNEILETFILKHINTHGFATRKEIDTLLLNKLPNYLSDQQKKRRLSNMIQNLKERNLIKNIGTRSLPKWVEVVKE</sequence>
<dbReference type="InterPro" id="IPR038461">
    <property type="entry name" value="Schlafen_AlbA_2_dom_sf"/>
</dbReference>
<dbReference type="Proteomes" id="UP001324270">
    <property type="component" value="Unassembled WGS sequence"/>
</dbReference>
<accession>A0ABU5Y5M3</accession>
<dbReference type="PANTHER" id="PTHR30595:SF6">
    <property type="entry name" value="SCHLAFEN ALBA-2 DOMAIN-CONTAINING PROTEIN"/>
    <property type="match status" value="1"/>
</dbReference>
<keyword evidence="3" id="KW-1185">Reference proteome</keyword>
<feature type="domain" description="Schlafen AlbA-2" evidence="1">
    <location>
        <begin position="19"/>
        <end position="140"/>
    </location>
</feature>
<evidence type="ECO:0000313" key="2">
    <source>
        <dbReference type="EMBL" id="MEB3039215.1"/>
    </source>
</evidence>
<dbReference type="InterPro" id="IPR007421">
    <property type="entry name" value="Schlafen_AlbA_2_dom"/>
</dbReference>
<name>A0ABU5Y5M3_9FLAO</name>
<organism evidence="2 3">
    <name type="scientific">Capnocytophaga gingivalis</name>
    <dbReference type="NCBI Taxonomy" id="1017"/>
    <lineage>
        <taxon>Bacteria</taxon>
        <taxon>Pseudomonadati</taxon>
        <taxon>Bacteroidota</taxon>
        <taxon>Flavobacteriia</taxon>
        <taxon>Flavobacteriales</taxon>
        <taxon>Flavobacteriaceae</taxon>
        <taxon>Capnocytophaga</taxon>
    </lineage>
</organism>
<reference evidence="2 3" key="1">
    <citation type="submission" date="2023-12" db="EMBL/GenBank/DDBJ databases">
        <title>Genomic sequences of Capnocytophaga and Parvimonas strains.</title>
        <authorList>
            <person name="Watt R.M."/>
            <person name="Wang M."/>
            <person name="Yang T."/>
            <person name="Tong W.M."/>
        </authorList>
    </citation>
    <scope>NUCLEOTIDE SEQUENCE [LARGE SCALE GENOMIC DNA]</scope>
    <source>
        <strain evidence="2 3">CCUG 13156</strain>
    </source>
</reference>
<gene>
    <name evidence="2" type="ORF">VJJ49_00700</name>
</gene>
<dbReference type="Gene3D" id="3.30.565.60">
    <property type="match status" value="1"/>
</dbReference>
<dbReference type="InterPro" id="IPR038475">
    <property type="entry name" value="RecG_C_sf"/>
</dbReference>
<proteinExistence type="predicted"/>
<protein>
    <submittedName>
        <fullName evidence="2">RNA-binding domain-containing protein</fullName>
    </submittedName>
</protein>
<dbReference type="RefSeq" id="WP_323978614.1">
    <property type="nucleotide sequence ID" value="NZ_JAYKBV010000001.1"/>
</dbReference>
<dbReference type="Pfam" id="PF04326">
    <property type="entry name" value="SLFN_AlbA_2"/>
    <property type="match status" value="1"/>
</dbReference>
<dbReference type="EMBL" id="JAYKBV010000001">
    <property type="protein sequence ID" value="MEB3039215.1"/>
    <property type="molecule type" value="Genomic_DNA"/>
</dbReference>
<dbReference type="Gene3D" id="3.30.950.30">
    <property type="entry name" value="Schlafen, AAA domain"/>
    <property type="match status" value="1"/>
</dbReference>